<dbReference type="RefSeq" id="WP_179490668.1">
    <property type="nucleotide sequence ID" value="NZ_JACCCW010000002.1"/>
</dbReference>
<dbReference type="GO" id="GO:0016987">
    <property type="term" value="F:sigma factor activity"/>
    <property type="evidence" value="ECO:0007669"/>
    <property type="project" value="UniProtKB-KW"/>
</dbReference>
<dbReference type="PANTHER" id="PTHR32248:SF4">
    <property type="entry name" value="RNA POLYMERASE SIGMA-54 FACTOR"/>
    <property type="match status" value="1"/>
</dbReference>
<dbReference type="InterPro" id="IPR010982">
    <property type="entry name" value="Lambda_DNA-bd_dom_sf"/>
</dbReference>
<evidence type="ECO:0000256" key="2">
    <source>
        <dbReference type="ARBA" id="ARBA00022478"/>
    </source>
</evidence>
<feature type="domain" description="RNA polymerase sigma factor 54 DNA-binding" evidence="10">
    <location>
        <begin position="420"/>
        <end position="577"/>
    </location>
</feature>
<evidence type="ECO:0000256" key="8">
    <source>
        <dbReference type="ARBA" id="ARBA00023163"/>
    </source>
</evidence>
<sequence length="579" mass="65738">MYLQPKLNVKVSQRQVLTPGLVQMVSVLALNKLELKEMINSEMVENPVLEEMEESSISLEERSGIEGDRERSAEDVAAEGVRAEKDPFDEIDFGSYFQDYLDPGFRTTSNFEESDKPSFENFLSQPSHLSDHLAWQLGSLTLSPIVRAAAELIVGNLDENGYLTASEDELVEALLLFKVPVRHEPIPFERGAKSRLTHLWLAERASADDHAETVHLAASEEKSERALAYLAIDEARSIVHQLDPLGVGARDLRECLLIQIRAQKREAQLVLRRRQAHEAARAASSPAPEDHADGEDYAAAASIPSTPAPDQTNIFETAKHIVSNCLQLLQKKDMRELTKSCGGSAEEMQAAVDYIRTLDPRPGQRYNQSETRLIEPDVAFVKRDDTYVVLMNEEDMPVLRLNQGYRKMLRQKQTEKEVREYVKDRYKSAIQLLRNIEQRKNTIVRTCDVIVRRQSEFLEHGEQSLKPMMIKEVAEEIGVHPSTVSRAVSNKYVHTPQGVYELRFFFSEGVNGPEGADLPLVLLKRKVKKLIEEEDPRKPLTDDQLAAELQKQGIQVTRRTVAKYREDLQIPSTHQRRVR</sequence>
<keyword evidence="2" id="KW-0240">DNA-directed RNA polymerase</keyword>
<dbReference type="InterPro" id="IPR007634">
    <property type="entry name" value="RNA_pol_sigma_54_DNA-bd"/>
</dbReference>
<evidence type="ECO:0000259" key="10">
    <source>
        <dbReference type="Pfam" id="PF04552"/>
    </source>
</evidence>
<evidence type="ECO:0000256" key="4">
    <source>
        <dbReference type="ARBA" id="ARBA00022695"/>
    </source>
</evidence>
<evidence type="ECO:0000313" key="13">
    <source>
        <dbReference type="Proteomes" id="UP000589520"/>
    </source>
</evidence>
<dbReference type="PROSITE" id="PS00718">
    <property type="entry name" value="SIGMA54_2"/>
    <property type="match status" value="1"/>
</dbReference>
<dbReference type="NCBIfam" id="TIGR02395">
    <property type="entry name" value="rpoN_sigma"/>
    <property type="match status" value="1"/>
</dbReference>
<organism evidence="12 13">
    <name type="scientific">Granulicella arctica</name>
    <dbReference type="NCBI Taxonomy" id="940613"/>
    <lineage>
        <taxon>Bacteria</taxon>
        <taxon>Pseudomonadati</taxon>
        <taxon>Acidobacteriota</taxon>
        <taxon>Terriglobia</taxon>
        <taxon>Terriglobales</taxon>
        <taxon>Acidobacteriaceae</taxon>
        <taxon>Granulicella</taxon>
    </lineage>
</organism>
<reference evidence="12 13" key="1">
    <citation type="submission" date="2020-07" db="EMBL/GenBank/DDBJ databases">
        <title>Genomic Encyclopedia of Type Strains, Phase IV (KMG-V): Genome sequencing to study the core and pangenomes of soil and plant-associated prokaryotes.</title>
        <authorList>
            <person name="Whitman W."/>
        </authorList>
    </citation>
    <scope>NUCLEOTIDE SEQUENCE [LARGE SCALE GENOMIC DNA]</scope>
    <source>
        <strain evidence="12 13">X4EP2</strain>
    </source>
</reference>
<protein>
    <submittedName>
        <fullName evidence="12">RNA polymerase sigma-54 factor</fullName>
    </submittedName>
</protein>
<dbReference type="PANTHER" id="PTHR32248">
    <property type="entry name" value="RNA POLYMERASE SIGMA-54 FACTOR"/>
    <property type="match status" value="1"/>
</dbReference>
<accession>A0A7Y9PH33</accession>
<dbReference type="EMBL" id="JACCCW010000002">
    <property type="protein sequence ID" value="NYF79775.1"/>
    <property type="molecule type" value="Genomic_DNA"/>
</dbReference>
<dbReference type="PROSITE" id="PS50044">
    <property type="entry name" value="SIGMA54_3"/>
    <property type="match status" value="1"/>
</dbReference>
<dbReference type="Proteomes" id="UP000589520">
    <property type="component" value="Unassembled WGS sequence"/>
</dbReference>
<evidence type="ECO:0000256" key="3">
    <source>
        <dbReference type="ARBA" id="ARBA00022679"/>
    </source>
</evidence>
<keyword evidence="4" id="KW-0548">Nucleotidyltransferase</keyword>
<dbReference type="GO" id="GO:0001216">
    <property type="term" value="F:DNA-binding transcription activator activity"/>
    <property type="evidence" value="ECO:0007669"/>
    <property type="project" value="InterPro"/>
</dbReference>
<dbReference type="PROSITE" id="PS00717">
    <property type="entry name" value="SIGMA54_1"/>
    <property type="match status" value="1"/>
</dbReference>
<evidence type="ECO:0000256" key="7">
    <source>
        <dbReference type="ARBA" id="ARBA00023125"/>
    </source>
</evidence>
<keyword evidence="3" id="KW-0808">Transferase</keyword>
<evidence type="ECO:0000256" key="9">
    <source>
        <dbReference type="SAM" id="MobiDB-lite"/>
    </source>
</evidence>
<dbReference type="GO" id="GO:0003677">
    <property type="term" value="F:DNA binding"/>
    <property type="evidence" value="ECO:0007669"/>
    <property type="project" value="UniProtKB-KW"/>
</dbReference>
<dbReference type="Pfam" id="PF04963">
    <property type="entry name" value="Sigma54_CBD"/>
    <property type="match status" value="2"/>
</dbReference>
<evidence type="ECO:0000256" key="6">
    <source>
        <dbReference type="ARBA" id="ARBA00023082"/>
    </source>
</evidence>
<evidence type="ECO:0000256" key="5">
    <source>
        <dbReference type="ARBA" id="ARBA00023015"/>
    </source>
</evidence>
<name>A0A7Y9PH33_9BACT</name>
<evidence type="ECO:0000259" key="11">
    <source>
        <dbReference type="Pfam" id="PF04963"/>
    </source>
</evidence>
<dbReference type="InterPro" id="IPR038709">
    <property type="entry name" value="RpoN_core-bd_sf"/>
</dbReference>
<dbReference type="Gene3D" id="1.10.10.1330">
    <property type="entry name" value="RNA polymerase sigma-54 factor, core-binding domain"/>
    <property type="match status" value="1"/>
</dbReference>
<dbReference type="GO" id="GO:0016779">
    <property type="term" value="F:nucleotidyltransferase activity"/>
    <property type="evidence" value="ECO:0007669"/>
    <property type="project" value="UniProtKB-KW"/>
</dbReference>
<keyword evidence="7" id="KW-0238">DNA-binding</keyword>
<evidence type="ECO:0000256" key="1">
    <source>
        <dbReference type="ARBA" id="ARBA00008798"/>
    </source>
</evidence>
<dbReference type="Gene3D" id="1.10.260.40">
    <property type="entry name" value="lambda repressor-like DNA-binding domains"/>
    <property type="match status" value="1"/>
</dbReference>
<dbReference type="AlphaFoldDB" id="A0A7Y9PH33"/>
<feature type="domain" description="RNA polymerase sigma factor 54 core-binding" evidence="11">
    <location>
        <begin position="231"/>
        <end position="405"/>
    </location>
</feature>
<comment type="similarity">
    <text evidence="1">Belongs to the sigma-54 factor family.</text>
</comment>
<comment type="caution">
    <text evidence="12">The sequence shown here is derived from an EMBL/GenBank/DDBJ whole genome shotgun (WGS) entry which is preliminary data.</text>
</comment>
<keyword evidence="8" id="KW-0804">Transcription</keyword>
<dbReference type="PIRSF" id="PIRSF000774">
    <property type="entry name" value="RpoN"/>
    <property type="match status" value="1"/>
</dbReference>
<keyword evidence="5" id="KW-0805">Transcription regulation</keyword>
<feature type="compositionally biased region" description="Basic and acidic residues" evidence="9">
    <location>
        <begin position="59"/>
        <end position="73"/>
    </location>
</feature>
<dbReference type="Pfam" id="PF04552">
    <property type="entry name" value="Sigma54_DBD"/>
    <property type="match status" value="1"/>
</dbReference>
<keyword evidence="6" id="KW-0731">Sigma factor</keyword>
<feature type="domain" description="RNA polymerase sigma factor 54 core-binding" evidence="11">
    <location>
        <begin position="119"/>
        <end position="174"/>
    </location>
</feature>
<proteinExistence type="inferred from homology"/>
<feature type="region of interest" description="Disordered" evidence="9">
    <location>
        <begin position="51"/>
        <end position="73"/>
    </location>
</feature>
<dbReference type="InterPro" id="IPR007046">
    <property type="entry name" value="RNA_pol_sigma_54_core-bd"/>
</dbReference>
<dbReference type="GO" id="GO:0006352">
    <property type="term" value="P:DNA-templated transcription initiation"/>
    <property type="evidence" value="ECO:0007669"/>
    <property type="project" value="InterPro"/>
</dbReference>
<dbReference type="Gene3D" id="1.10.10.60">
    <property type="entry name" value="Homeodomain-like"/>
    <property type="match status" value="1"/>
</dbReference>
<gene>
    <name evidence="12" type="ORF">HDF17_002095</name>
</gene>
<keyword evidence="13" id="KW-1185">Reference proteome</keyword>
<dbReference type="InterPro" id="IPR000394">
    <property type="entry name" value="RNA_pol_sigma_54"/>
</dbReference>
<dbReference type="Pfam" id="PF00309">
    <property type="entry name" value="Sigma54_AID"/>
    <property type="match status" value="1"/>
</dbReference>
<evidence type="ECO:0000313" key="12">
    <source>
        <dbReference type="EMBL" id="NYF79775.1"/>
    </source>
</evidence>
<dbReference type="GO" id="GO:0000428">
    <property type="term" value="C:DNA-directed RNA polymerase complex"/>
    <property type="evidence" value="ECO:0007669"/>
    <property type="project" value="UniProtKB-KW"/>
</dbReference>